<comment type="caution">
    <text evidence="2">The sequence shown here is derived from an EMBL/GenBank/DDBJ whole genome shotgun (WGS) entry which is preliminary data.</text>
</comment>
<dbReference type="Proteomes" id="UP001153069">
    <property type="component" value="Unassembled WGS sequence"/>
</dbReference>
<organism evidence="2 3">
    <name type="scientific">Seminavis robusta</name>
    <dbReference type="NCBI Taxonomy" id="568900"/>
    <lineage>
        <taxon>Eukaryota</taxon>
        <taxon>Sar</taxon>
        <taxon>Stramenopiles</taxon>
        <taxon>Ochrophyta</taxon>
        <taxon>Bacillariophyta</taxon>
        <taxon>Bacillariophyceae</taxon>
        <taxon>Bacillariophycidae</taxon>
        <taxon>Naviculales</taxon>
        <taxon>Naviculaceae</taxon>
        <taxon>Seminavis</taxon>
    </lineage>
</organism>
<dbReference type="AlphaFoldDB" id="A0A9N8HTM2"/>
<dbReference type="Pfam" id="PF20408">
    <property type="entry name" value="Abhydrolase_11"/>
    <property type="match status" value="1"/>
</dbReference>
<keyword evidence="3" id="KW-1185">Reference proteome</keyword>
<sequence>MSDNGNKKKRLMTDFFGGGKTKKTKTSATVFLVCPGAGGVLPKDGTLEAQLGRMGRVAVIPKSTGYNGRNGCVAGSNGSLNQNLQIVNDHIAQEAASSNDDEIVLVGQSFGCRAIVHWICGNHEVRTHPSIPVPWSDDATPDNYQELRHKIQKVVFFGYPLDHAKQDRSAALKLLPENVRACFVIGTSDKLALGDKLNQEGIKETVESTLATTQIIWVEKGGHGPPNEKTWTGMNLNKQLEDFLSAKAE</sequence>
<dbReference type="Gene3D" id="3.40.50.1820">
    <property type="entry name" value="alpha/beta hydrolase"/>
    <property type="match status" value="1"/>
</dbReference>
<proteinExistence type="predicted"/>
<dbReference type="EMBL" id="CAICTM010001679">
    <property type="protein sequence ID" value="CAB9525476.1"/>
    <property type="molecule type" value="Genomic_DNA"/>
</dbReference>
<evidence type="ECO:0000259" key="1">
    <source>
        <dbReference type="Pfam" id="PF20408"/>
    </source>
</evidence>
<evidence type="ECO:0000313" key="3">
    <source>
        <dbReference type="Proteomes" id="UP001153069"/>
    </source>
</evidence>
<reference evidence="2" key="1">
    <citation type="submission" date="2020-06" db="EMBL/GenBank/DDBJ databases">
        <authorList>
            <consortium name="Plant Systems Biology data submission"/>
        </authorList>
    </citation>
    <scope>NUCLEOTIDE SEQUENCE</scope>
    <source>
        <strain evidence="2">D6</strain>
    </source>
</reference>
<protein>
    <recommendedName>
        <fullName evidence="1">KANL3/Tex30 alpha/beta hydrolase-like domain-containing protein</fullName>
    </recommendedName>
</protein>
<accession>A0A9N8HTM2</accession>
<name>A0A9N8HTM2_9STRA</name>
<dbReference type="InterPro" id="IPR029058">
    <property type="entry name" value="AB_hydrolase_fold"/>
</dbReference>
<gene>
    <name evidence="2" type="ORF">SEMRO_1681_G290840.1</name>
</gene>
<dbReference type="InterPro" id="IPR046879">
    <property type="entry name" value="KANL3/Tex30_Abhydrolase"/>
</dbReference>
<dbReference type="SUPFAM" id="SSF53474">
    <property type="entry name" value="alpha/beta-Hydrolases"/>
    <property type="match status" value="1"/>
</dbReference>
<evidence type="ECO:0000313" key="2">
    <source>
        <dbReference type="EMBL" id="CAB9525476.1"/>
    </source>
</evidence>
<feature type="domain" description="KANL3/Tex30 alpha/beta hydrolase-like" evidence="1">
    <location>
        <begin position="89"/>
        <end position="240"/>
    </location>
</feature>